<name>A0A8K1CKN2_PYTOL</name>
<feature type="region of interest" description="Disordered" evidence="1">
    <location>
        <begin position="422"/>
        <end position="467"/>
    </location>
</feature>
<dbReference type="Proteomes" id="UP000794436">
    <property type="component" value="Unassembled WGS sequence"/>
</dbReference>
<dbReference type="EMBL" id="SPLM01000038">
    <property type="protein sequence ID" value="TMW65227.1"/>
    <property type="molecule type" value="Genomic_DNA"/>
</dbReference>
<keyword evidence="2" id="KW-1133">Transmembrane helix</keyword>
<evidence type="ECO:0000256" key="2">
    <source>
        <dbReference type="SAM" id="Phobius"/>
    </source>
</evidence>
<keyword evidence="2" id="KW-0472">Membrane</keyword>
<evidence type="ECO:0000313" key="4">
    <source>
        <dbReference type="Proteomes" id="UP000794436"/>
    </source>
</evidence>
<comment type="caution">
    <text evidence="3">The sequence shown here is derived from an EMBL/GenBank/DDBJ whole genome shotgun (WGS) entry which is preliminary data.</text>
</comment>
<keyword evidence="2" id="KW-0812">Transmembrane</keyword>
<accession>A0A8K1CKN2</accession>
<feature type="region of interest" description="Disordered" evidence="1">
    <location>
        <begin position="1"/>
        <end position="26"/>
    </location>
</feature>
<feature type="compositionally biased region" description="Basic and acidic residues" evidence="1">
    <location>
        <begin position="8"/>
        <end position="18"/>
    </location>
</feature>
<evidence type="ECO:0000313" key="3">
    <source>
        <dbReference type="EMBL" id="TMW65227.1"/>
    </source>
</evidence>
<keyword evidence="4" id="KW-1185">Reference proteome</keyword>
<dbReference type="OrthoDB" id="109592at2759"/>
<feature type="transmembrane region" description="Helical" evidence="2">
    <location>
        <begin position="352"/>
        <end position="376"/>
    </location>
</feature>
<gene>
    <name evidence="3" type="ORF">Poli38472_009394</name>
</gene>
<organism evidence="3 4">
    <name type="scientific">Pythium oligandrum</name>
    <name type="common">Mycoparasitic fungus</name>
    <dbReference type="NCBI Taxonomy" id="41045"/>
    <lineage>
        <taxon>Eukaryota</taxon>
        <taxon>Sar</taxon>
        <taxon>Stramenopiles</taxon>
        <taxon>Oomycota</taxon>
        <taxon>Peronosporomycetes</taxon>
        <taxon>Pythiales</taxon>
        <taxon>Pythiaceae</taxon>
        <taxon>Pythium</taxon>
    </lineage>
</organism>
<sequence>MAAVSMRPHQERALEETRMSASASGSASGAVERSTCTWTQKEVQGQCVLKPRSCYDCLNTKPTSNEVCTLTPSGHCLDMSMYNASLDYRRSGPVGYWPPHYNYFPSTNTTYCAHDDSRCASCRSTTFTNWGSNPSVYCIGANDCVCVAICESSNWESLIQTPLEEELSRQEANGNLTGCAVDKIEDTAADSGSAADEIFIGLPETKMTFANSDPCMWYQNQTFCGAPRTCYDCLNMGLYNGERCMVHSSGYCTSMSAYRLSRDFRRHFASNTTSMLFPSTNTTYCEANDPVCGECRATTFKEWQNATSPPAYCLGNDNCVCIASCESPNWQETVVNLTCDPPVTTRSTKNQLASISTIVTIVVGCVVTSFFALVLLSCFRRSRQRRSGLPGNARRRDPEGPQLELSGWKAMREELINKERDFVAEDSRLTRSSRRPSEGEGQSTDAPAVMVEEGDAYRPASPSRMHQ</sequence>
<protein>
    <submittedName>
        <fullName evidence="3">Uncharacterized protein</fullName>
    </submittedName>
</protein>
<dbReference type="AlphaFoldDB" id="A0A8K1CKN2"/>
<reference evidence="3" key="1">
    <citation type="submission" date="2019-03" db="EMBL/GenBank/DDBJ databases">
        <title>Long read genome sequence of the mycoparasitic Pythium oligandrum ATCC 38472 isolated from sugarbeet rhizosphere.</title>
        <authorList>
            <person name="Gaulin E."/>
        </authorList>
    </citation>
    <scope>NUCLEOTIDE SEQUENCE</scope>
    <source>
        <strain evidence="3">ATCC 38472_TT</strain>
    </source>
</reference>
<evidence type="ECO:0000256" key="1">
    <source>
        <dbReference type="SAM" id="MobiDB-lite"/>
    </source>
</evidence>
<proteinExistence type="predicted"/>